<dbReference type="Proteomes" id="UP001465976">
    <property type="component" value="Unassembled WGS sequence"/>
</dbReference>
<evidence type="ECO:0000313" key="4">
    <source>
        <dbReference type="Proteomes" id="UP001465976"/>
    </source>
</evidence>
<comment type="caution">
    <text evidence="3">The sequence shown here is derived from an EMBL/GenBank/DDBJ whole genome shotgun (WGS) entry which is preliminary data.</text>
</comment>
<feature type="region of interest" description="Disordered" evidence="2">
    <location>
        <begin position="48"/>
        <end position="180"/>
    </location>
</feature>
<reference evidence="3 4" key="1">
    <citation type="submission" date="2024-02" db="EMBL/GenBank/DDBJ databases">
        <title>A draft genome for the cacao thread blight pathogen Marasmius crinis-equi.</title>
        <authorList>
            <person name="Cohen S.P."/>
            <person name="Baruah I.K."/>
            <person name="Amoako-Attah I."/>
            <person name="Bukari Y."/>
            <person name="Meinhardt L.W."/>
            <person name="Bailey B.A."/>
        </authorList>
    </citation>
    <scope>NUCLEOTIDE SEQUENCE [LARGE SCALE GENOMIC DNA]</scope>
    <source>
        <strain evidence="3 4">GH-76</strain>
    </source>
</reference>
<evidence type="ECO:0008006" key="5">
    <source>
        <dbReference type="Google" id="ProtNLM"/>
    </source>
</evidence>
<proteinExistence type="predicted"/>
<sequence>MSVGTLLHEQELTALSRQELQKLARSHEVKANSKSTVIIKQLLSKFPEGVPSVSTDATSDTPKPKIELQHSSPILPQATDVDVSTGRSSSPLSSPPPSPLSQFPLSQSTPIIHHVPDRTSPSHRIWPPAPRPSNHGEDAPNFELPSDEEEDEESVYSCETDATPHSSPETSPQPPGSPTALKHAVDVMREVSDKDKALSAKMDSLRTLANKLNRQADQLSGVLRRERESRDRLLAFVTYYIPNNNRWGERLFNGRVLTKEQAAAVKEEYLRNGGRGWKDQGRWEYEEIWGGSFRVAKNLLPPERRFADWVEIAGEEDEQEYMRLYERDQEEKAEKERTLRQQQIRDEVYRKRYADHDGDEEERYRPRRRLAAVEGLATESLVGLGPKDKGKGRMSAAQVEALGDEPDFSFGLLDADDSHEAEERRTRELMDRHLAARLAADEDSDLEEPLKDGEVIIRESGESGENGDSTAAIDVVFGATVQIASDILAGSSCDDTMRGVLEEGLRRLNVLDVRVAASLNTRELAELAARELKDLSQGNDRWKAIIGARLQDA</sequence>
<keyword evidence="1" id="KW-0175">Coiled coil</keyword>
<evidence type="ECO:0000256" key="1">
    <source>
        <dbReference type="SAM" id="Coils"/>
    </source>
</evidence>
<accession>A0ABR3F6R9</accession>
<keyword evidence="4" id="KW-1185">Reference proteome</keyword>
<feature type="compositionally biased region" description="Acidic residues" evidence="2">
    <location>
        <begin position="145"/>
        <end position="154"/>
    </location>
</feature>
<feature type="coiled-coil region" evidence="1">
    <location>
        <begin position="202"/>
        <end position="229"/>
    </location>
</feature>
<name>A0ABR3F6R9_9AGAR</name>
<evidence type="ECO:0000256" key="2">
    <source>
        <dbReference type="SAM" id="MobiDB-lite"/>
    </source>
</evidence>
<protein>
    <recommendedName>
        <fullName evidence="5">SAP domain-containing protein</fullName>
    </recommendedName>
</protein>
<gene>
    <name evidence="3" type="ORF">V5O48_011010</name>
</gene>
<feature type="compositionally biased region" description="Polar residues" evidence="2">
    <location>
        <begin position="52"/>
        <end position="61"/>
    </location>
</feature>
<dbReference type="EMBL" id="JBAHYK010000849">
    <property type="protein sequence ID" value="KAL0570953.1"/>
    <property type="molecule type" value="Genomic_DNA"/>
</dbReference>
<organism evidence="3 4">
    <name type="scientific">Marasmius crinis-equi</name>
    <dbReference type="NCBI Taxonomy" id="585013"/>
    <lineage>
        <taxon>Eukaryota</taxon>
        <taxon>Fungi</taxon>
        <taxon>Dikarya</taxon>
        <taxon>Basidiomycota</taxon>
        <taxon>Agaricomycotina</taxon>
        <taxon>Agaricomycetes</taxon>
        <taxon>Agaricomycetidae</taxon>
        <taxon>Agaricales</taxon>
        <taxon>Marasmiineae</taxon>
        <taxon>Marasmiaceae</taxon>
        <taxon>Marasmius</taxon>
    </lineage>
</organism>
<evidence type="ECO:0000313" key="3">
    <source>
        <dbReference type="EMBL" id="KAL0570953.1"/>
    </source>
</evidence>